<keyword evidence="1" id="KW-0229">DNA integration</keyword>
<dbReference type="InterPro" id="IPR002104">
    <property type="entry name" value="Integrase_catalytic"/>
</dbReference>
<dbReference type="InterPro" id="IPR013762">
    <property type="entry name" value="Integrase-like_cat_sf"/>
</dbReference>
<dbReference type="GO" id="GO:0006310">
    <property type="term" value="P:DNA recombination"/>
    <property type="evidence" value="ECO:0007669"/>
    <property type="project" value="UniProtKB-KW"/>
</dbReference>
<evidence type="ECO:0000313" key="7">
    <source>
        <dbReference type="EMBL" id="TGY31974.1"/>
    </source>
</evidence>
<gene>
    <name evidence="7" type="ORF">E5353_12385</name>
</gene>
<dbReference type="GO" id="GO:0003677">
    <property type="term" value="F:DNA binding"/>
    <property type="evidence" value="ECO:0007669"/>
    <property type="project" value="UniProtKB-UniRule"/>
</dbReference>
<accession>A0A4S2CWB0</accession>
<dbReference type="Proteomes" id="UP000309566">
    <property type="component" value="Unassembled WGS sequence"/>
</dbReference>
<protein>
    <submittedName>
        <fullName evidence="7">Site-specific integrase</fullName>
    </submittedName>
</protein>
<proteinExistence type="predicted"/>
<dbReference type="PROSITE" id="PS51900">
    <property type="entry name" value="CB"/>
    <property type="match status" value="1"/>
</dbReference>
<dbReference type="Pfam" id="PF13102">
    <property type="entry name" value="Phage_int_SAM_5"/>
    <property type="match status" value="1"/>
</dbReference>
<feature type="domain" description="Core-binding (CB)" evidence="6">
    <location>
        <begin position="96"/>
        <end position="188"/>
    </location>
</feature>
<dbReference type="RefSeq" id="WP_135999932.1">
    <property type="nucleotide sequence ID" value="NZ_CAJUNY010000158.1"/>
</dbReference>
<dbReference type="InterPro" id="IPR010998">
    <property type="entry name" value="Integrase_recombinase_N"/>
</dbReference>
<dbReference type="PANTHER" id="PTHR30349">
    <property type="entry name" value="PHAGE INTEGRASE-RELATED"/>
    <property type="match status" value="1"/>
</dbReference>
<dbReference type="Pfam" id="PF00589">
    <property type="entry name" value="Phage_integrase"/>
    <property type="match status" value="1"/>
</dbReference>
<evidence type="ECO:0000256" key="2">
    <source>
        <dbReference type="ARBA" id="ARBA00023125"/>
    </source>
</evidence>
<keyword evidence="2 4" id="KW-0238">DNA-binding</keyword>
<dbReference type="InterPro" id="IPR011010">
    <property type="entry name" value="DNA_brk_join_enz"/>
</dbReference>
<dbReference type="EMBL" id="SRYX01000048">
    <property type="protein sequence ID" value="TGY31974.1"/>
    <property type="molecule type" value="Genomic_DNA"/>
</dbReference>
<comment type="caution">
    <text evidence="7">The sequence shown here is derived from an EMBL/GenBank/DDBJ whole genome shotgun (WGS) entry which is preliminary data.</text>
</comment>
<dbReference type="InterPro" id="IPR050090">
    <property type="entry name" value="Tyrosine_recombinase_XerCD"/>
</dbReference>
<dbReference type="Gene3D" id="1.10.150.130">
    <property type="match status" value="1"/>
</dbReference>
<evidence type="ECO:0000256" key="4">
    <source>
        <dbReference type="PROSITE-ProRule" id="PRU01248"/>
    </source>
</evidence>
<keyword evidence="3" id="KW-0233">DNA recombination</keyword>
<dbReference type="AlphaFoldDB" id="A0A4S2CWB0"/>
<evidence type="ECO:0000259" key="5">
    <source>
        <dbReference type="PROSITE" id="PS51898"/>
    </source>
</evidence>
<dbReference type="GO" id="GO:0015074">
    <property type="term" value="P:DNA integration"/>
    <property type="evidence" value="ECO:0007669"/>
    <property type="project" value="UniProtKB-KW"/>
</dbReference>
<name>A0A4S2CWB0_9BACE</name>
<dbReference type="PROSITE" id="PS51898">
    <property type="entry name" value="TYR_RECOMBINASE"/>
    <property type="match status" value="1"/>
</dbReference>
<organism evidence="7 8">
    <name type="scientific">Bacteroides caecimuris</name>
    <dbReference type="NCBI Taxonomy" id="1796613"/>
    <lineage>
        <taxon>Bacteria</taxon>
        <taxon>Pseudomonadati</taxon>
        <taxon>Bacteroidota</taxon>
        <taxon>Bacteroidia</taxon>
        <taxon>Bacteroidales</taxon>
        <taxon>Bacteroidaceae</taxon>
        <taxon>Bacteroides</taxon>
    </lineage>
</organism>
<evidence type="ECO:0000256" key="1">
    <source>
        <dbReference type="ARBA" id="ARBA00022908"/>
    </source>
</evidence>
<sequence>MLSTPKDRLSFAEIEKFRLPIYNRKGKEKYVYFYVLDPDSVLEGTPRLRRIRKKFNHIHNKKERDEAALRFRDEVSVKLKQGWNPLIQECGKKGFTVYTTVFDRYMTYLKKLFKDDAIKKKTIDDYKCRLKHLKEYNEMLVEKMVYIYQLDQSYIEGFLEYIYIDRDTTPRTRNNYLSWISSFCSYLKGNGYIPGNPAENISPLREKDKFRKPLEKSDMKKLNEYLSEHDKYFLLACQIHYYTLVRPNELAFIRLNDINLHEQTLFVSKEVSKNRRDAKVTIPAKVIRMMIELQIFNYPGNFYLFGKGFKPSEKRADGRIFREKWAKVREELEFPKSYQFYSLKDTGITDTIDRVGLTIAKDQARHSSVATTNKYVRKEQLLSHPELKNYEGNL</sequence>
<evidence type="ECO:0000259" key="6">
    <source>
        <dbReference type="PROSITE" id="PS51900"/>
    </source>
</evidence>
<dbReference type="SUPFAM" id="SSF56349">
    <property type="entry name" value="DNA breaking-rejoining enzymes"/>
    <property type="match status" value="1"/>
</dbReference>
<evidence type="ECO:0000256" key="3">
    <source>
        <dbReference type="ARBA" id="ARBA00023172"/>
    </source>
</evidence>
<reference evidence="7 8" key="1">
    <citation type="submission" date="2019-04" db="EMBL/GenBank/DDBJ databases">
        <title>Microbes associate with the intestines of laboratory mice.</title>
        <authorList>
            <person name="Navarre W."/>
            <person name="Wong E."/>
            <person name="Huang K."/>
            <person name="Tropini C."/>
            <person name="Ng K."/>
            <person name="Yu B."/>
        </authorList>
    </citation>
    <scope>NUCLEOTIDE SEQUENCE [LARGE SCALE GENOMIC DNA]</scope>
    <source>
        <strain evidence="7 8">NM63_1-25</strain>
    </source>
</reference>
<dbReference type="InterPro" id="IPR025269">
    <property type="entry name" value="SAM-like_dom"/>
</dbReference>
<dbReference type="InterPro" id="IPR044068">
    <property type="entry name" value="CB"/>
</dbReference>
<evidence type="ECO:0000313" key="8">
    <source>
        <dbReference type="Proteomes" id="UP000309566"/>
    </source>
</evidence>
<dbReference type="Gene3D" id="1.10.443.10">
    <property type="entry name" value="Intergrase catalytic core"/>
    <property type="match status" value="1"/>
</dbReference>
<feature type="domain" description="Tyr recombinase" evidence="5">
    <location>
        <begin position="209"/>
        <end position="392"/>
    </location>
</feature>
<dbReference type="CDD" id="cd00397">
    <property type="entry name" value="DNA_BRE_C"/>
    <property type="match status" value="1"/>
</dbReference>